<sequence length="314" mass="33829">MAAVGDPRGYYKLLGVHRTASAEEIKAAFRERAKLYHPDSGTTADQERFRLLREAYEHLRDPQQRMHYDAEGLAAERREEQARRAREQGPRGASGIGGGRRAGAPARPGMAAGLALGGTRGLVLATGLLALALLVALGLLSLAWTRLDSRDQIIANLTYRLEGALAQASDGSGAAGRLQPDTALARTIDAAPESTLYRSEIAFPQSSAELDAAMKARLDDVVRDVRREIASLPAERSWLVLIEGYTGRAADASGVLIDAWELALLRVGSTAEYLVRRGIPSERVAVRFHAGLSPADKVQAKPQTIELKLLCCVS</sequence>
<keyword evidence="2" id="KW-0472">Membrane</keyword>
<dbReference type="InterPro" id="IPR018253">
    <property type="entry name" value="DnaJ_domain_CS"/>
</dbReference>
<dbReference type="EMBL" id="JBBLZC010000031">
    <property type="protein sequence ID" value="MEK0085627.1"/>
    <property type="molecule type" value="Genomic_DNA"/>
</dbReference>
<dbReference type="Gene3D" id="3.30.1330.60">
    <property type="entry name" value="OmpA-like domain"/>
    <property type="match status" value="1"/>
</dbReference>
<evidence type="ECO:0000256" key="2">
    <source>
        <dbReference type="SAM" id="Phobius"/>
    </source>
</evidence>
<reference evidence="4 5" key="1">
    <citation type="submission" date="2024-01" db="EMBL/GenBank/DDBJ databases">
        <title>Multi-omics insights into the function and evolution of sodium benzoate biodegradation pathways in Benzoatithermus flavus gen. nov., sp. nov. from hot spring.</title>
        <authorList>
            <person name="Hu C.-J."/>
            <person name="Li W.-J."/>
        </authorList>
    </citation>
    <scope>NUCLEOTIDE SEQUENCE [LARGE SCALE GENOMIC DNA]</scope>
    <source>
        <strain evidence="4 5">SYSU G07066</strain>
    </source>
</reference>
<keyword evidence="5" id="KW-1185">Reference proteome</keyword>
<feature type="region of interest" description="Disordered" evidence="1">
    <location>
        <begin position="76"/>
        <end position="104"/>
    </location>
</feature>
<dbReference type="SUPFAM" id="SSF103088">
    <property type="entry name" value="OmpA-like"/>
    <property type="match status" value="1"/>
</dbReference>
<dbReference type="RefSeq" id="WP_418161476.1">
    <property type="nucleotide sequence ID" value="NZ_JBBLZC010000031.1"/>
</dbReference>
<dbReference type="InterPro" id="IPR036869">
    <property type="entry name" value="J_dom_sf"/>
</dbReference>
<dbReference type="SMART" id="SM00271">
    <property type="entry name" value="DnaJ"/>
    <property type="match status" value="1"/>
</dbReference>
<accession>A0ABU8XWN8</accession>
<dbReference type="CDD" id="cd06257">
    <property type="entry name" value="DnaJ"/>
    <property type="match status" value="1"/>
</dbReference>
<dbReference type="InterPro" id="IPR036737">
    <property type="entry name" value="OmpA-like_sf"/>
</dbReference>
<feature type="transmembrane region" description="Helical" evidence="2">
    <location>
        <begin position="122"/>
        <end position="144"/>
    </location>
</feature>
<dbReference type="InterPro" id="IPR050817">
    <property type="entry name" value="DjlA_DnaK_co-chaperone"/>
</dbReference>
<dbReference type="PROSITE" id="PS50076">
    <property type="entry name" value="DNAJ_2"/>
    <property type="match status" value="1"/>
</dbReference>
<dbReference type="Gene3D" id="1.10.287.110">
    <property type="entry name" value="DnaJ domain"/>
    <property type="match status" value="1"/>
</dbReference>
<dbReference type="InterPro" id="IPR001623">
    <property type="entry name" value="DnaJ_domain"/>
</dbReference>
<evidence type="ECO:0000313" key="4">
    <source>
        <dbReference type="EMBL" id="MEK0085627.1"/>
    </source>
</evidence>
<protein>
    <submittedName>
        <fullName evidence="4">DnaJ domain-containing protein</fullName>
    </submittedName>
</protein>
<dbReference type="PROSITE" id="PS00636">
    <property type="entry name" value="DNAJ_1"/>
    <property type="match status" value="1"/>
</dbReference>
<feature type="compositionally biased region" description="Gly residues" evidence="1">
    <location>
        <begin position="92"/>
        <end position="101"/>
    </location>
</feature>
<name>A0ABU8XWN8_9PROT</name>
<evidence type="ECO:0000256" key="1">
    <source>
        <dbReference type="SAM" id="MobiDB-lite"/>
    </source>
</evidence>
<dbReference type="Pfam" id="PF00226">
    <property type="entry name" value="DnaJ"/>
    <property type="match status" value="1"/>
</dbReference>
<dbReference type="InterPro" id="IPR006665">
    <property type="entry name" value="OmpA-like"/>
</dbReference>
<dbReference type="Pfam" id="PF00691">
    <property type="entry name" value="OmpA"/>
    <property type="match status" value="1"/>
</dbReference>
<evidence type="ECO:0000259" key="3">
    <source>
        <dbReference type="PROSITE" id="PS50076"/>
    </source>
</evidence>
<gene>
    <name evidence="4" type="ORF">U1T56_20950</name>
</gene>
<dbReference type="SUPFAM" id="SSF46565">
    <property type="entry name" value="Chaperone J-domain"/>
    <property type="match status" value="1"/>
</dbReference>
<proteinExistence type="predicted"/>
<evidence type="ECO:0000313" key="5">
    <source>
        <dbReference type="Proteomes" id="UP001375743"/>
    </source>
</evidence>
<feature type="domain" description="J" evidence="3">
    <location>
        <begin position="9"/>
        <end position="72"/>
    </location>
</feature>
<dbReference type="PRINTS" id="PR00625">
    <property type="entry name" value="JDOMAIN"/>
</dbReference>
<keyword evidence="2" id="KW-1133">Transmembrane helix</keyword>
<comment type="caution">
    <text evidence="4">The sequence shown here is derived from an EMBL/GenBank/DDBJ whole genome shotgun (WGS) entry which is preliminary data.</text>
</comment>
<feature type="compositionally biased region" description="Basic and acidic residues" evidence="1">
    <location>
        <begin position="76"/>
        <end position="89"/>
    </location>
</feature>
<dbReference type="Proteomes" id="UP001375743">
    <property type="component" value="Unassembled WGS sequence"/>
</dbReference>
<organism evidence="4 5">
    <name type="scientific">Benzoatithermus flavus</name>
    <dbReference type="NCBI Taxonomy" id="3108223"/>
    <lineage>
        <taxon>Bacteria</taxon>
        <taxon>Pseudomonadati</taxon>
        <taxon>Pseudomonadota</taxon>
        <taxon>Alphaproteobacteria</taxon>
        <taxon>Geminicoccales</taxon>
        <taxon>Geminicoccaceae</taxon>
        <taxon>Benzoatithermus</taxon>
    </lineage>
</organism>
<keyword evidence="2" id="KW-0812">Transmembrane</keyword>
<dbReference type="PANTHER" id="PTHR24074">
    <property type="entry name" value="CO-CHAPERONE PROTEIN DJLA"/>
    <property type="match status" value="1"/>
</dbReference>